<proteinExistence type="predicted"/>
<dbReference type="GO" id="GO:0009705">
    <property type="term" value="C:plant-type vacuole membrane"/>
    <property type="evidence" value="ECO:0007669"/>
    <property type="project" value="TreeGrafter"/>
</dbReference>
<dbReference type="eggNOG" id="KOG2615">
    <property type="taxonomic scope" value="Eukaryota"/>
</dbReference>
<dbReference type="AlphaFoldDB" id="A0A1S2Z917"/>
<keyword evidence="2" id="KW-0813">Transport</keyword>
<dbReference type="KEGG" id="cam:101493203"/>
<organism evidence="7 8">
    <name type="scientific">Cicer arietinum</name>
    <name type="common">Chickpea</name>
    <name type="synonym">Garbanzo</name>
    <dbReference type="NCBI Taxonomy" id="3827"/>
    <lineage>
        <taxon>Eukaryota</taxon>
        <taxon>Viridiplantae</taxon>
        <taxon>Streptophyta</taxon>
        <taxon>Embryophyta</taxon>
        <taxon>Tracheophyta</taxon>
        <taxon>Spermatophyta</taxon>
        <taxon>Magnoliopsida</taxon>
        <taxon>eudicotyledons</taxon>
        <taxon>Gunneridae</taxon>
        <taxon>Pentapetalae</taxon>
        <taxon>rosids</taxon>
        <taxon>fabids</taxon>
        <taxon>Fabales</taxon>
        <taxon>Fabaceae</taxon>
        <taxon>Papilionoideae</taxon>
        <taxon>50 kb inversion clade</taxon>
        <taxon>NPAAA clade</taxon>
        <taxon>Hologalegina</taxon>
        <taxon>IRL clade</taxon>
        <taxon>Cicereae</taxon>
        <taxon>Cicer</taxon>
    </lineage>
</organism>
<evidence type="ECO:0000256" key="6">
    <source>
        <dbReference type="SAM" id="Phobius"/>
    </source>
</evidence>
<dbReference type="PaxDb" id="3827-XP_004517218.1"/>
<name>A0A1S2Z917_CICAR</name>
<feature type="transmembrane region" description="Helical" evidence="6">
    <location>
        <begin position="70"/>
        <end position="90"/>
    </location>
</feature>
<dbReference type="Gene3D" id="1.20.1250.20">
    <property type="entry name" value="MFS general substrate transporter like domains"/>
    <property type="match status" value="1"/>
</dbReference>
<feature type="transmembrane region" description="Helical" evidence="6">
    <location>
        <begin position="6"/>
        <end position="25"/>
    </location>
</feature>
<evidence type="ECO:0000256" key="2">
    <source>
        <dbReference type="ARBA" id="ARBA00022448"/>
    </source>
</evidence>
<reference evidence="8" key="1">
    <citation type="submission" date="2025-08" db="UniProtKB">
        <authorList>
            <consortium name="RefSeq"/>
        </authorList>
    </citation>
    <scope>IDENTIFICATION</scope>
    <source>
        <tissue evidence="8">Etiolated seedlings</tissue>
    </source>
</reference>
<evidence type="ECO:0000313" key="7">
    <source>
        <dbReference type="Proteomes" id="UP000087171"/>
    </source>
</evidence>
<accession>A0A1S2Z917</accession>
<feature type="transmembrane region" description="Helical" evidence="6">
    <location>
        <begin position="110"/>
        <end position="129"/>
    </location>
</feature>
<gene>
    <name evidence="8" type="primary">LOC101493203</name>
</gene>
<dbReference type="Proteomes" id="UP000087171">
    <property type="component" value="Unplaced"/>
</dbReference>
<feature type="transmembrane region" description="Helical" evidence="6">
    <location>
        <begin position="201"/>
        <end position="227"/>
    </location>
</feature>
<dbReference type="PANTHER" id="PTHR23504">
    <property type="entry name" value="MAJOR FACILITATOR SUPERFAMILY DOMAIN-CONTAINING PROTEIN 10"/>
    <property type="match status" value="1"/>
</dbReference>
<evidence type="ECO:0000256" key="4">
    <source>
        <dbReference type="ARBA" id="ARBA00022989"/>
    </source>
</evidence>
<sequence length="275" mass="29960">FLPCFIISGLALAAAIVCIWIPETLHNHSGRNESKDNAEALENGSNMVDKQRTVQNNENLFMNWPLMSSIIAYCIFALHDIAYQEVFSLWAVSPSKLGGLNFTTDDIGDVLSISGLALFIYQVVVYPFVEKVCGPIGIARIAGISSIPLLQSYPFIAMLSGITLYTVISIASVLKNVMAVTIKTGIFLIQNRAVEQHQRGAANGISMTAMSFCKAVGPAAGGAILTWSQKRRDASFLPGSQMVFFFLNLVEGLGILLLFKPFLGEKKNTHSDQLH</sequence>
<keyword evidence="3 6" id="KW-0812">Transmembrane</keyword>
<dbReference type="GO" id="GO:0005886">
    <property type="term" value="C:plasma membrane"/>
    <property type="evidence" value="ECO:0007669"/>
    <property type="project" value="TreeGrafter"/>
</dbReference>
<evidence type="ECO:0000313" key="8">
    <source>
        <dbReference type="RefSeq" id="XP_004517218.2"/>
    </source>
</evidence>
<dbReference type="OrthoDB" id="10262656at2759"/>
<feature type="transmembrane region" description="Helical" evidence="6">
    <location>
        <begin position="136"/>
        <end position="156"/>
    </location>
</feature>
<dbReference type="RefSeq" id="XP_004517218.2">
    <property type="nucleotide sequence ID" value="XM_004517161.3"/>
</dbReference>
<feature type="non-terminal residue" evidence="8">
    <location>
        <position position="1"/>
    </location>
</feature>
<feature type="transmembrane region" description="Helical" evidence="6">
    <location>
        <begin position="162"/>
        <end position="189"/>
    </location>
</feature>
<keyword evidence="7" id="KW-1185">Reference proteome</keyword>
<dbReference type="SUPFAM" id="SSF103473">
    <property type="entry name" value="MFS general substrate transporter"/>
    <property type="match status" value="1"/>
</dbReference>
<feature type="transmembrane region" description="Helical" evidence="6">
    <location>
        <begin position="239"/>
        <end position="259"/>
    </location>
</feature>
<dbReference type="PANTHER" id="PTHR23504:SF90">
    <property type="entry name" value="MAJOR FACILITATOR SUPERFAMILY-RELATED"/>
    <property type="match status" value="1"/>
</dbReference>
<evidence type="ECO:0000256" key="5">
    <source>
        <dbReference type="ARBA" id="ARBA00023136"/>
    </source>
</evidence>
<keyword evidence="4 6" id="KW-1133">Transmembrane helix</keyword>
<evidence type="ECO:0000256" key="3">
    <source>
        <dbReference type="ARBA" id="ARBA00022692"/>
    </source>
</evidence>
<dbReference type="InterPro" id="IPR036259">
    <property type="entry name" value="MFS_trans_sf"/>
</dbReference>
<dbReference type="GO" id="GO:0022821">
    <property type="term" value="F:solute:potassium antiporter activity"/>
    <property type="evidence" value="ECO:0007669"/>
    <property type="project" value="TreeGrafter"/>
</dbReference>
<keyword evidence="5 6" id="KW-0472">Membrane</keyword>
<dbReference type="GO" id="GO:0090333">
    <property type="term" value="P:regulation of stomatal closure"/>
    <property type="evidence" value="ECO:0007669"/>
    <property type="project" value="TreeGrafter"/>
</dbReference>
<protein>
    <submittedName>
        <fullName evidence="8">Protein ZINC INDUCED FACILITATOR 1-like</fullName>
    </submittedName>
</protein>
<evidence type="ECO:0000256" key="1">
    <source>
        <dbReference type="ARBA" id="ARBA00004141"/>
    </source>
</evidence>
<comment type="subcellular location">
    <subcellularLocation>
        <location evidence="1">Membrane</location>
        <topology evidence="1">Multi-pass membrane protein</topology>
    </subcellularLocation>
</comment>